<keyword evidence="4" id="KW-1185">Reference proteome</keyword>
<evidence type="ECO:0000313" key="1">
    <source>
        <dbReference type="EMBL" id="KFF16547.1"/>
    </source>
</evidence>
<gene>
    <name evidence="2" type="ORF">B0A62_19220</name>
    <name evidence="1" type="ORF">IW20_10280</name>
</gene>
<comment type="caution">
    <text evidence="1">The sequence shown here is derived from an EMBL/GenBank/DDBJ whole genome shotgun (WGS) entry which is preliminary data.</text>
</comment>
<organism evidence="1 3">
    <name type="scientific">Flavobacterium hydatis</name>
    <name type="common">Cytophaga aquatilis</name>
    <dbReference type="NCBI Taxonomy" id="991"/>
    <lineage>
        <taxon>Bacteria</taxon>
        <taxon>Pseudomonadati</taxon>
        <taxon>Bacteroidota</taxon>
        <taxon>Flavobacteriia</taxon>
        <taxon>Flavobacteriales</taxon>
        <taxon>Flavobacteriaceae</taxon>
        <taxon>Flavobacterium</taxon>
    </lineage>
</organism>
<dbReference type="OrthoDB" id="9863042at2"/>
<sequence>MFGINNIDADFDVTANIKQPALICFIKNKSVSDEFLMSYFILKPVNTLQALSFFKRPDLMFKTLTGE</sequence>
<reference evidence="1 3" key="1">
    <citation type="submission" date="2014-07" db="EMBL/GenBank/DDBJ databases">
        <title>Genome of Flavobacterium hydatis DSM 2063.</title>
        <authorList>
            <person name="Pipes S.E."/>
            <person name="Stropko S.J."/>
            <person name="Newman J.D."/>
        </authorList>
    </citation>
    <scope>NUCLEOTIDE SEQUENCE [LARGE SCALE GENOMIC DNA]</scope>
    <source>
        <strain evidence="1 3">DSM 2063</strain>
    </source>
</reference>
<dbReference type="EMBL" id="MUGY01000028">
    <property type="protein sequence ID" value="OXA90206.1"/>
    <property type="molecule type" value="Genomic_DNA"/>
</dbReference>
<proteinExistence type="predicted"/>
<dbReference type="EMBL" id="JPRM01000014">
    <property type="protein sequence ID" value="KFF16547.1"/>
    <property type="molecule type" value="Genomic_DNA"/>
</dbReference>
<dbReference type="GeneID" id="31766546"/>
<evidence type="ECO:0000313" key="2">
    <source>
        <dbReference type="EMBL" id="OXA90206.1"/>
    </source>
</evidence>
<reference evidence="2 4" key="2">
    <citation type="submission" date="2016-11" db="EMBL/GenBank/DDBJ databases">
        <title>Whole genomes of Flavobacteriaceae.</title>
        <authorList>
            <person name="Stine C."/>
            <person name="Li C."/>
            <person name="Tadesse D."/>
        </authorList>
    </citation>
    <scope>NUCLEOTIDE SEQUENCE [LARGE SCALE GENOMIC DNA]</scope>
    <source>
        <strain evidence="2 4">ATCC 29551</strain>
    </source>
</reference>
<dbReference type="Proteomes" id="UP000028712">
    <property type="component" value="Unassembled WGS sequence"/>
</dbReference>
<dbReference type="STRING" id="991.IW20_10280"/>
<name>A0A086AIN3_FLAHY</name>
<dbReference type="AlphaFoldDB" id="A0A086AIN3"/>
<protein>
    <submittedName>
        <fullName evidence="1">Uncharacterized protein</fullName>
    </submittedName>
</protein>
<dbReference type="RefSeq" id="WP_035621482.1">
    <property type="nucleotide sequence ID" value="NZ_JBEWQG010000018.1"/>
</dbReference>
<evidence type="ECO:0000313" key="4">
    <source>
        <dbReference type="Proteomes" id="UP000198424"/>
    </source>
</evidence>
<dbReference type="Proteomes" id="UP000198424">
    <property type="component" value="Unassembled WGS sequence"/>
</dbReference>
<evidence type="ECO:0000313" key="3">
    <source>
        <dbReference type="Proteomes" id="UP000028712"/>
    </source>
</evidence>
<accession>A0A086AIN3</accession>